<protein>
    <recommendedName>
        <fullName evidence="1">Methyltransferase domain-containing protein</fullName>
    </recommendedName>
</protein>
<keyword evidence="3" id="KW-1185">Reference proteome</keyword>
<dbReference type="InterPro" id="IPR052220">
    <property type="entry name" value="METTL25"/>
</dbReference>
<feature type="domain" description="Methyltransferase" evidence="1">
    <location>
        <begin position="127"/>
        <end position="190"/>
    </location>
</feature>
<gene>
    <name evidence="2" type="ORF">DSTB1V02_LOCUS6605</name>
</gene>
<dbReference type="Pfam" id="PF13679">
    <property type="entry name" value="Methyltransf_32"/>
    <property type="match status" value="1"/>
</dbReference>
<sequence length="438" mass="50923">MLQDFFVERHWERLPLAWQKALRCCDAEDLIVLLDRRQHEPQPREDGEKKLILPLSLLSLRAAAFSCTLQRDPMPIFKPLLNFLLFPEYMHGEMEGDWVVSSSEALTRGQGQLRALDPLFRRHVKPKKQHEVYRMALVVGKVMEAVGVQHVVDVGAGQGHLARFLAYQHQFKMSCLDVDSQHGLSAKEVISSCFGYPLSKFVQNFPSHSLGYECRELACHAKEMYIHRLTDPAEYDKLKIHCYRAALERIIVRHWPELKRSGLRSLKKAHKKPFPLYAREAVKKLKFVLPEEELVGIKVEEDLCRWKDVTAFYCLRLLLAPVAESVILLDRLFYLHENGRRFQGLHVARGYTWNGRLPGEKRREQDVTRDARLKAIRDYYNNRGAICEPSQPVLMESSKDRSRIKIDTLTHHYERKRLRELSLAPSALTLSFFLLDCV</sequence>
<dbReference type="EMBL" id="CAJPEV010001230">
    <property type="protein sequence ID" value="CAG0891496.1"/>
    <property type="molecule type" value="Genomic_DNA"/>
</dbReference>
<dbReference type="Proteomes" id="UP000677054">
    <property type="component" value="Unassembled WGS sequence"/>
</dbReference>
<reference evidence="2" key="1">
    <citation type="submission" date="2020-11" db="EMBL/GenBank/DDBJ databases">
        <authorList>
            <person name="Tran Van P."/>
        </authorList>
    </citation>
    <scope>NUCLEOTIDE SEQUENCE</scope>
</reference>
<dbReference type="PANTHER" id="PTHR12496:SF2">
    <property type="entry name" value="METHYLTRANSFERASE-LIKE PROTEIN 25B"/>
    <property type="match status" value="1"/>
</dbReference>
<dbReference type="EMBL" id="LR900747">
    <property type="protein sequence ID" value="CAD7246759.1"/>
    <property type="molecule type" value="Genomic_DNA"/>
</dbReference>
<dbReference type="AlphaFoldDB" id="A0A7R9A3F0"/>
<dbReference type="PANTHER" id="PTHR12496">
    <property type="entry name" value="CGI-41 METHYLTRANSFERASE"/>
    <property type="match status" value="1"/>
</dbReference>
<name>A0A7R9A3F0_9CRUS</name>
<evidence type="ECO:0000313" key="2">
    <source>
        <dbReference type="EMBL" id="CAD7246759.1"/>
    </source>
</evidence>
<accession>A0A7R9A3F0</accession>
<organism evidence="2">
    <name type="scientific">Darwinula stevensoni</name>
    <dbReference type="NCBI Taxonomy" id="69355"/>
    <lineage>
        <taxon>Eukaryota</taxon>
        <taxon>Metazoa</taxon>
        <taxon>Ecdysozoa</taxon>
        <taxon>Arthropoda</taxon>
        <taxon>Crustacea</taxon>
        <taxon>Oligostraca</taxon>
        <taxon>Ostracoda</taxon>
        <taxon>Podocopa</taxon>
        <taxon>Podocopida</taxon>
        <taxon>Darwinulocopina</taxon>
        <taxon>Darwinuloidea</taxon>
        <taxon>Darwinulidae</taxon>
        <taxon>Darwinula</taxon>
    </lineage>
</organism>
<dbReference type="OrthoDB" id="5875367at2759"/>
<dbReference type="InterPro" id="IPR025714">
    <property type="entry name" value="Methyltranfer_dom"/>
</dbReference>
<evidence type="ECO:0000259" key="1">
    <source>
        <dbReference type="Pfam" id="PF13679"/>
    </source>
</evidence>
<proteinExistence type="predicted"/>
<evidence type="ECO:0000313" key="3">
    <source>
        <dbReference type="Proteomes" id="UP000677054"/>
    </source>
</evidence>